<evidence type="ECO:0000259" key="2">
    <source>
        <dbReference type="Pfam" id="PF01494"/>
    </source>
</evidence>
<keyword evidence="1" id="KW-0560">Oxidoreductase</keyword>
<dbReference type="InterPro" id="IPR002938">
    <property type="entry name" value="FAD-bd"/>
</dbReference>
<evidence type="ECO:0000313" key="4">
    <source>
        <dbReference type="Proteomes" id="UP001501706"/>
    </source>
</evidence>
<proteinExistence type="predicted"/>
<feature type="domain" description="FAD-binding" evidence="2">
    <location>
        <begin position="17"/>
        <end position="354"/>
    </location>
</feature>
<evidence type="ECO:0000256" key="1">
    <source>
        <dbReference type="ARBA" id="ARBA00023002"/>
    </source>
</evidence>
<accession>A0ABP3LC09</accession>
<comment type="caution">
    <text evidence="3">The sequence shown here is derived from an EMBL/GenBank/DDBJ whole genome shotgun (WGS) entry which is preliminary data.</text>
</comment>
<evidence type="ECO:0000313" key="3">
    <source>
        <dbReference type="EMBL" id="GAA0497616.1"/>
    </source>
</evidence>
<dbReference type="Proteomes" id="UP001501706">
    <property type="component" value="Unassembled WGS sequence"/>
</dbReference>
<keyword evidence="4" id="KW-1185">Reference proteome</keyword>
<dbReference type="PANTHER" id="PTHR43476:SF3">
    <property type="entry name" value="FAD-BINDING MONOOXYGENASE"/>
    <property type="match status" value="1"/>
</dbReference>
<sequence length="412" mass="45389">MSRSSTFLHAMTANNERVLIAGAGPVGLVAANVLADAGIPVTVFEAEASLPQTLRASTFQPSTLDLLARLDISKLLINMGLVAPRMQYRDRQGWVAEFNFGAIGDETAHPYRLQCEQFKLNGLLVERLARIPHAEVRFDARATHVRQDADGVTLTLQGADGATTTERGTWLIGADGGRSAVRDLLGVVLEGFTWTERFLVASTPFDFADVIPGLAEVSYFADPEQWFFLLRVPGLWRVMLPVGADETDADILSDASIQRRLQCVHPNPAGYAIEHRTIYSVHQRVAPRYRVGRAFLAGDAAHLNNPLGGMGMNGGIHDAFNLADKLARVCLGQAGEALLDRYEAERRPVALDYVNKITIANKNNLETRDEARQKTWREEMTRTAGDGQLAREYLLKVSMISSLRRPEMHQGA</sequence>
<dbReference type="Gene3D" id="3.30.70.2450">
    <property type="match status" value="1"/>
</dbReference>
<dbReference type="Gene3D" id="3.50.50.60">
    <property type="entry name" value="FAD/NAD(P)-binding domain"/>
    <property type="match status" value="1"/>
</dbReference>
<protein>
    <recommendedName>
        <fullName evidence="2">FAD-binding domain-containing protein</fullName>
    </recommendedName>
</protein>
<dbReference type="SUPFAM" id="SSF51905">
    <property type="entry name" value="FAD/NAD(P)-binding domain"/>
    <property type="match status" value="1"/>
</dbReference>
<dbReference type="PRINTS" id="PR00420">
    <property type="entry name" value="RNGMNOXGNASE"/>
</dbReference>
<organism evidence="3 4">
    <name type="scientific">Pigmentiphaga daeguensis</name>
    <dbReference type="NCBI Taxonomy" id="414049"/>
    <lineage>
        <taxon>Bacteria</taxon>
        <taxon>Pseudomonadati</taxon>
        <taxon>Pseudomonadota</taxon>
        <taxon>Betaproteobacteria</taxon>
        <taxon>Burkholderiales</taxon>
        <taxon>Alcaligenaceae</taxon>
        <taxon>Pigmentiphaga</taxon>
    </lineage>
</organism>
<name>A0ABP3LC09_9BURK</name>
<dbReference type="EMBL" id="BAAAEN010000003">
    <property type="protein sequence ID" value="GAA0497616.1"/>
    <property type="molecule type" value="Genomic_DNA"/>
</dbReference>
<reference evidence="4" key="1">
    <citation type="journal article" date="2019" name="Int. J. Syst. Evol. Microbiol.">
        <title>The Global Catalogue of Microorganisms (GCM) 10K type strain sequencing project: providing services to taxonomists for standard genome sequencing and annotation.</title>
        <authorList>
            <consortium name="The Broad Institute Genomics Platform"/>
            <consortium name="The Broad Institute Genome Sequencing Center for Infectious Disease"/>
            <person name="Wu L."/>
            <person name="Ma J."/>
        </authorList>
    </citation>
    <scope>NUCLEOTIDE SEQUENCE [LARGE SCALE GENOMIC DNA]</scope>
    <source>
        <strain evidence="4">JCM 14330</strain>
    </source>
</reference>
<dbReference type="InterPro" id="IPR036188">
    <property type="entry name" value="FAD/NAD-bd_sf"/>
</dbReference>
<dbReference type="Pfam" id="PF01494">
    <property type="entry name" value="FAD_binding_3"/>
    <property type="match status" value="1"/>
</dbReference>
<dbReference type="InterPro" id="IPR050631">
    <property type="entry name" value="PheA/TfdB_FAD_monoxygenase"/>
</dbReference>
<gene>
    <name evidence="3" type="ORF">GCM10009097_12330</name>
</gene>
<dbReference type="PANTHER" id="PTHR43476">
    <property type="entry name" value="3-(3-HYDROXY-PHENYL)PROPIONATE/3-HYDROXYCINNAMIC ACID HYDROXYLASE"/>
    <property type="match status" value="1"/>
</dbReference>